<proteinExistence type="predicted"/>
<evidence type="ECO:0000313" key="2">
    <source>
        <dbReference type="WBParaSite" id="scf7180000417059.g896"/>
    </source>
</evidence>
<evidence type="ECO:0000313" key="1">
    <source>
        <dbReference type="Proteomes" id="UP000887560"/>
    </source>
</evidence>
<dbReference type="WBParaSite" id="scf7180000417059.g896">
    <property type="protein sequence ID" value="scf7180000417059.g896"/>
    <property type="gene ID" value="scf7180000417059.g896"/>
</dbReference>
<dbReference type="AlphaFoldDB" id="A0A915NGE7"/>
<reference evidence="2" key="1">
    <citation type="submission" date="2022-11" db="UniProtKB">
        <authorList>
            <consortium name="WormBaseParasite"/>
        </authorList>
    </citation>
    <scope>IDENTIFICATION</scope>
</reference>
<dbReference type="Proteomes" id="UP000887560">
    <property type="component" value="Unplaced"/>
</dbReference>
<name>A0A915NGE7_9BILA</name>
<keyword evidence="1" id="KW-1185">Reference proteome</keyword>
<accession>A0A915NGE7</accession>
<sequence length="289" mass="31462">MAMFSSINLAGLIEESSQLLFSTTTSGYLYIFKLLILSNGTTKMLIHEPYLVEKCGLSAISSEISPFNNHQHFILIGSESGSISILTFDSLLGNVENNIFLIPQIQICLSISDPAALIVLPNRTKKELNEEEADKKGFSCIVSGSGIESLKIWTSPTPKESTTLLIACVALDCRLCIGNYIPNKNELIPQIQICLSISDPAALIVLPNRTRKEETEEQIPSQGKKGFSCIVSGSGIECLCITSLKKAALKAWLQEIPSGRSSAVELRLRATPSSHPKDLRALIDHVNMA</sequence>
<organism evidence="1 2">
    <name type="scientific">Meloidogyne floridensis</name>
    <dbReference type="NCBI Taxonomy" id="298350"/>
    <lineage>
        <taxon>Eukaryota</taxon>
        <taxon>Metazoa</taxon>
        <taxon>Ecdysozoa</taxon>
        <taxon>Nematoda</taxon>
        <taxon>Chromadorea</taxon>
        <taxon>Rhabditida</taxon>
        <taxon>Tylenchina</taxon>
        <taxon>Tylenchomorpha</taxon>
        <taxon>Tylenchoidea</taxon>
        <taxon>Meloidogynidae</taxon>
        <taxon>Meloidogyninae</taxon>
        <taxon>Meloidogyne</taxon>
    </lineage>
</organism>
<protein>
    <submittedName>
        <fullName evidence="2">Uncharacterized protein</fullName>
    </submittedName>
</protein>